<dbReference type="InterPro" id="IPR013848">
    <property type="entry name" value="Methylthiotransferase_N"/>
</dbReference>
<dbReference type="Pfam" id="PF04055">
    <property type="entry name" value="Radical_SAM"/>
    <property type="match status" value="1"/>
</dbReference>
<reference evidence="10 11" key="1">
    <citation type="submission" date="2017-08" db="EMBL/GenBank/DDBJ databases">
        <title>Infants hospitalized years apart are colonized by the same room-sourced microbial strains.</title>
        <authorList>
            <person name="Brooks B."/>
            <person name="Olm M.R."/>
            <person name="Firek B.A."/>
            <person name="Baker R."/>
            <person name="Thomas B.C."/>
            <person name="Morowitz M.J."/>
            <person name="Banfield J.F."/>
        </authorList>
    </citation>
    <scope>NUCLEOTIDE SEQUENCE [LARGE SCALE GENOMIC DNA]</scope>
    <source>
        <strain evidence="10">S2_005_002_R2_29</strain>
    </source>
</reference>
<dbReference type="NCBIfam" id="TIGR00089">
    <property type="entry name" value="MiaB/RimO family radical SAM methylthiotransferase"/>
    <property type="match status" value="1"/>
</dbReference>
<sequence length="419" mass="46771">MSDKDPQLVTFGCRLNTYESEVMRGHAKAAGLDDVIIFNTCAVTKEAERQARQAIRRAKKDNPAAKIIVTGCSAQISPEMYAEMAEVDRIIGNDLKLKAETWGEGAQTHARILVNDIMSVKETATHLVEGFEGRARAFIQVQNGCDHRCTFCIIPYGRGNSRSVPIGEIVNQVKALVEVGYKEIVFTGVDVTSYGPDLPGSPTLGQMIRRVLALVPELPRLRLSSLDPVEMDDDLWRLIAEEPRLMPHLHMSLQAGDDMILKRMKRRHLRADAIAMCERARSYRPDIAFGADIIAGFPTETEEMFQNTLNIVDECGLTFLHVFPYSERPGTPAAKMPQVFPEVRKERAARLRAKGDERLNEFLLFHVKQTRQVIVEKDNFGHTEHFAPVRLDRTLPAGALVSVSTVDVAENALNARVLA</sequence>
<protein>
    <submittedName>
        <fullName evidence="10">tRNA (N(6)-L-threonylcarbamoyladenosine(37)-C(2))-methylthiotransferase MtaB</fullName>
    </submittedName>
</protein>
<comment type="caution">
    <text evidence="10">The sequence shown here is derived from an EMBL/GenBank/DDBJ whole genome shotgun (WGS) entry which is preliminary data.</text>
</comment>
<dbReference type="SUPFAM" id="SSF102114">
    <property type="entry name" value="Radical SAM enzymes"/>
    <property type="match status" value="1"/>
</dbReference>
<evidence type="ECO:0000256" key="1">
    <source>
        <dbReference type="ARBA" id="ARBA00001966"/>
    </source>
</evidence>
<dbReference type="InterPro" id="IPR005839">
    <property type="entry name" value="Methylthiotransferase"/>
</dbReference>
<evidence type="ECO:0000259" key="9">
    <source>
        <dbReference type="PROSITE" id="PS51918"/>
    </source>
</evidence>
<evidence type="ECO:0000256" key="6">
    <source>
        <dbReference type="ARBA" id="ARBA00023004"/>
    </source>
</evidence>
<evidence type="ECO:0000256" key="4">
    <source>
        <dbReference type="ARBA" id="ARBA00022691"/>
    </source>
</evidence>
<dbReference type="SFLD" id="SFLDS00029">
    <property type="entry name" value="Radical_SAM"/>
    <property type="match status" value="1"/>
</dbReference>
<dbReference type="Proteomes" id="UP000249417">
    <property type="component" value="Unassembled WGS sequence"/>
</dbReference>
<dbReference type="SFLD" id="SFLDG01082">
    <property type="entry name" value="B12-binding_domain_containing"/>
    <property type="match status" value="1"/>
</dbReference>
<feature type="domain" description="MTTase N-terminal" evidence="8">
    <location>
        <begin position="4"/>
        <end position="107"/>
    </location>
</feature>
<organism evidence="10 11">
    <name type="scientific">Micavibrio aeruginosavorus</name>
    <dbReference type="NCBI Taxonomy" id="349221"/>
    <lineage>
        <taxon>Bacteria</taxon>
        <taxon>Pseudomonadati</taxon>
        <taxon>Bdellovibrionota</taxon>
        <taxon>Bdellovibrionia</taxon>
        <taxon>Bdellovibrionales</taxon>
        <taxon>Pseudobdellovibrionaceae</taxon>
        <taxon>Micavibrio</taxon>
    </lineage>
</organism>
<dbReference type="CDD" id="cd01335">
    <property type="entry name" value="Radical_SAM"/>
    <property type="match status" value="1"/>
</dbReference>
<keyword evidence="4" id="KW-0949">S-adenosyl-L-methionine</keyword>
<dbReference type="PANTHER" id="PTHR11918">
    <property type="entry name" value="RADICAL SAM PROTEINS"/>
    <property type="match status" value="1"/>
</dbReference>
<dbReference type="InterPro" id="IPR038135">
    <property type="entry name" value="Methylthiotransferase_N_sf"/>
</dbReference>
<keyword evidence="3 10" id="KW-0808">Transferase</keyword>
<feature type="domain" description="Radical SAM core" evidence="9">
    <location>
        <begin position="131"/>
        <end position="361"/>
    </location>
</feature>
<dbReference type="AlphaFoldDB" id="A0A2W5MZW3"/>
<dbReference type="PANTHER" id="PTHR11918:SF45">
    <property type="entry name" value="THREONYLCARBAMOYLADENOSINE TRNA METHYLTHIOTRANSFERASE"/>
    <property type="match status" value="1"/>
</dbReference>
<dbReference type="InterPro" id="IPR020612">
    <property type="entry name" value="Methylthiotransferase_CS"/>
</dbReference>
<keyword evidence="7" id="KW-0411">Iron-sulfur</keyword>
<dbReference type="GO" id="GO:0046872">
    <property type="term" value="F:metal ion binding"/>
    <property type="evidence" value="ECO:0007669"/>
    <property type="project" value="UniProtKB-KW"/>
</dbReference>
<dbReference type="InterPro" id="IPR007197">
    <property type="entry name" value="rSAM"/>
</dbReference>
<evidence type="ECO:0000313" key="10">
    <source>
        <dbReference type="EMBL" id="PZQ45689.1"/>
    </source>
</evidence>
<dbReference type="GO" id="GO:0035598">
    <property type="term" value="F:tRNA (N(6)-L-threonylcarbamoyladenosine(37)-C(2))-methylthiotransferase activity"/>
    <property type="evidence" value="ECO:0007669"/>
    <property type="project" value="TreeGrafter"/>
</dbReference>
<accession>A0A2W5MZW3</accession>
<dbReference type="Pfam" id="PF00919">
    <property type="entry name" value="UPF0004"/>
    <property type="match status" value="1"/>
</dbReference>
<dbReference type="PROSITE" id="PS01278">
    <property type="entry name" value="MTTASE_RADICAL"/>
    <property type="match status" value="1"/>
</dbReference>
<comment type="cofactor">
    <cofactor evidence="1">
        <name>[4Fe-4S] cluster</name>
        <dbReference type="ChEBI" id="CHEBI:49883"/>
    </cofactor>
</comment>
<dbReference type="InterPro" id="IPR006467">
    <property type="entry name" value="MiaB-like_bact"/>
</dbReference>
<name>A0A2W5MZW3_9BACT</name>
<evidence type="ECO:0000256" key="7">
    <source>
        <dbReference type="ARBA" id="ARBA00023014"/>
    </source>
</evidence>
<dbReference type="EMBL" id="QFQB01000041">
    <property type="protein sequence ID" value="PZQ45689.1"/>
    <property type="molecule type" value="Genomic_DNA"/>
</dbReference>
<dbReference type="PROSITE" id="PS51449">
    <property type="entry name" value="MTTASE_N"/>
    <property type="match status" value="1"/>
</dbReference>
<dbReference type="GO" id="GO:0051539">
    <property type="term" value="F:4 iron, 4 sulfur cluster binding"/>
    <property type="evidence" value="ECO:0007669"/>
    <property type="project" value="UniProtKB-KW"/>
</dbReference>
<evidence type="ECO:0000256" key="5">
    <source>
        <dbReference type="ARBA" id="ARBA00022723"/>
    </source>
</evidence>
<evidence type="ECO:0000259" key="8">
    <source>
        <dbReference type="PROSITE" id="PS51449"/>
    </source>
</evidence>
<dbReference type="InterPro" id="IPR006638">
    <property type="entry name" value="Elp3/MiaA/NifB-like_rSAM"/>
</dbReference>
<keyword evidence="6" id="KW-0408">Iron</keyword>
<dbReference type="SMART" id="SM00729">
    <property type="entry name" value="Elp3"/>
    <property type="match status" value="1"/>
</dbReference>
<gene>
    <name evidence="10" type="ORF">DI551_06680</name>
</gene>
<dbReference type="InterPro" id="IPR023404">
    <property type="entry name" value="rSAM_horseshoe"/>
</dbReference>
<dbReference type="Gene3D" id="3.40.50.12160">
    <property type="entry name" value="Methylthiotransferase, N-terminal domain"/>
    <property type="match status" value="1"/>
</dbReference>
<dbReference type="InterPro" id="IPR058240">
    <property type="entry name" value="rSAM_sf"/>
</dbReference>
<keyword evidence="2" id="KW-0004">4Fe-4S</keyword>
<dbReference type="Gene3D" id="3.80.30.20">
    <property type="entry name" value="tm_1862 like domain"/>
    <property type="match status" value="1"/>
</dbReference>
<evidence type="ECO:0000256" key="3">
    <source>
        <dbReference type="ARBA" id="ARBA00022679"/>
    </source>
</evidence>
<dbReference type="SFLD" id="SFLDG01061">
    <property type="entry name" value="methylthiotransferase"/>
    <property type="match status" value="1"/>
</dbReference>
<dbReference type="NCBIfam" id="TIGR01579">
    <property type="entry name" value="MiaB-like-C"/>
    <property type="match status" value="1"/>
</dbReference>
<keyword evidence="5" id="KW-0479">Metal-binding</keyword>
<evidence type="ECO:0000256" key="2">
    <source>
        <dbReference type="ARBA" id="ARBA00022485"/>
    </source>
</evidence>
<evidence type="ECO:0000313" key="11">
    <source>
        <dbReference type="Proteomes" id="UP000249417"/>
    </source>
</evidence>
<dbReference type="PROSITE" id="PS51918">
    <property type="entry name" value="RADICAL_SAM"/>
    <property type="match status" value="1"/>
</dbReference>
<proteinExistence type="predicted"/>